<reference evidence="1" key="1">
    <citation type="submission" date="2014-11" db="EMBL/GenBank/DDBJ databases">
        <authorList>
            <person name="Amaro Gonzalez C."/>
        </authorList>
    </citation>
    <scope>NUCLEOTIDE SEQUENCE</scope>
</reference>
<organism evidence="1">
    <name type="scientific">Anguilla anguilla</name>
    <name type="common">European freshwater eel</name>
    <name type="synonym">Muraena anguilla</name>
    <dbReference type="NCBI Taxonomy" id="7936"/>
    <lineage>
        <taxon>Eukaryota</taxon>
        <taxon>Metazoa</taxon>
        <taxon>Chordata</taxon>
        <taxon>Craniata</taxon>
        <taxon>Vertebrata</taxon>
        <taxon>Euteleostomi</taxon>
        <taxon>Actinopterygii</taxon>
        <taxon>Neopterygii</taxon>
        <taxon>Teleostei</taxon>
        <taxon>Anguilliformes</taxon>
        <taxon>Anguillidae</taxon>
        <taxon>Anguilla</taxon>
    </lineage>
</organism>
<accession>A0A0E9UPH8</accession>
<dbReference type="EMBL" id="GBXM01041442">
    <property type="protein sequence ID" value="JAH67135.1"/>
    <property type="molecule type" value="Transcribed_RNA"/>
</dbReference>
<protein>
    <submittedName>
        <fullName evidence="1">Uncharacterized protein</fullName>
    </submittedName>
</protein>
<name>A0A0E9UPH8_ANGAN</name>
<sequence length="55" mass="6352">MLQCMDSNEIQSKMSAGWPEFYAMKKWIAGVDCTSRTHSRLVRLSLNSSREKKSQ</sequence>
<reference evidence="1" key="2">
    <citation type="journal article" date="2015" name="Fish Shellfish Immunol.">
        <title>Early steps in the European eel (Anguilla anguilla)-Vibrio vulnificus interaction in the gills: Role of the RtxA13 toxin.</title>
        <authorList>
            <person name="Callol A."/>
            <person name="Pajuelo D."/>
            <person name="Ebbesson L."/>
            <person name="Teles M."/>
            <person name="MacKenzie S."/>
            <person name="Amaro C."/>
        </authorList>
    </citation>
    <scope>NUCLEOTIDE SEQUENCE</scope>
</reference>
<evidence type="ECO:0000313" key="1">
    <source>
        <dbReference type="EMBL" id="JAH67135.1"/>
    </source>
</evidence>
<proteinExistence type="predicted"/>
<dbReference type="AlphaFoldDB" id="A0A0E9UPH8"/>